<sequence>MKFSLFAVSVLPYLVNADNNSVRRLSFEKIAGYAPGSQVTDHCAIDLDQQAIEFELAKATDDSFALAKRIYNQGAHSKSYADITLSSGLTTSVNKGKAMIGKDSQGRDVAGVAFETYQAGTTAIRFEYGTSDIQTSYVNCQVGALGEAGNLDGCIAANGSITIEGSNYGYTYDPATNNDNGRTIAGFSTEAGQKMRTDCPGCPYTDFMYFKDYYGVDDYANQWVTAALDGTATSFDNGDADFSRYSFAGRSEAVKKGTVFMNIFMYVIREFEDALDDCKKDCIDCNDDPVHAWDEGVCFYTGSIEGKDGLTSNGKLLHQLADKRCINFKTCGQNSGELSGTAKVNYDLFQKYELGKQQLESSQCDAARITTAEVTKLMYIPFIQGTLRYAYKLDALNEGEKSAAEGATFAAAVLPRIHAASPEAAQTIYDNMKVGATSTSFSDVKAAFESVYSDLGITCRDIGGLWNEALDEYYGGMEPCGGAFSAATTSTTSSKAMIVAITGAAALFVGFF</sequence>
<organism evidence="2 3">
    <name type="scientific">Cylindrotheca closterium</name>
    <dbReference type="NCBI Taxonomy" id="2856"/>
    <lineage>
        <taxon>Eukaryota</taxon>
        <taxon>Sar</taxon>
        <taxon>Stramenopiles</taxon>
        <taxon>Ochrophyta</taxon>
        <taxon>Bacillariophyta</taxon>
        <taxon>Bacillariophyceae</taxon>
        <taxon>Bacillariophycidae</taxon>
        <taxon>Bacillariales</taxon>
        <taxon>Bacillariaceae</taxon>
        <taxon>Cylindrotheca</taxon>
    </lineage>
</organism>
<gene>
    <name evidence="2" type="ORF">CYCCA115_LOCUS11847</name>
</gene>
<dbReference type="Proteomes" id="UP001295423">
    <property type="component" value="Unassembled WGS sequence"/>
</dbReference>
<feature type="chain" id="PRO_5042024713" evidence="1">
    <location>
        <begin position="18"/>
        <end position="512"/>
    </location>
</feature>
<proteinExistence type="predicted"/>
<protein>
    <submittedName>
        <fullName evidence="2">Uncharacterized protein</fullName>
    </submittedName>
</protein>
<dbReference type="InterPro" id="IPR011643">
    <property type="entry name" value="HCR1"/>
</dbReference>
<name>A0AAD2FQ47_9STRA</name>
<reference evidence="2" key="1">
    <citation type="submission" date="2023-08" db="EMBL/GenBank/DDBJ databases">
        <authorList>
            <person name="Audoor S."/>
            <person name="Bilcke G."/>
        </authorList>
    </citation>
    <scope>NUCLEOTIDE SEQUENCE</scope>
</reference>
<dbReference type="EMBL" id="CAKOGP040001758">
    <property type="protein sequence ID" value="CAJ1948943.1"/>
    <property type="molecule type" value="Genomic_DNA"/>
</dbReference>
<feature type="signal peptide" evidence="1">
    <location>
        <begin position="1"/>
        <end position="17"/>
    </location>
</feature>
<keyword evidence="3" id="KW-1185">Reference proteome</keyword>
<keyword evidence="1" id="KW-0732">Signal</keyword>
<comment type="caution">
    <text evidence="2">The sequence shown here is derived from an EMBL/GenBank/DDBJ whole genome shotgun (WGS) entry which is preliminary data.</text>
</comment>
<evidence type="ECO:0000313" key="3">
    <source>
        <dbReference type="Proteomes" id="UP001295423"/>
    </source>
</evidence>
<evidence type="ECO:0000313" key="2">
    <source>
        <dbReference type="EMBL" id="CAJ1948943.1"/>
    </source>
</evidence>
<evidence type="ECO:0000256" key="1">
    <source>
        <dbReference type="SAM" id="SignalP"/>
    </source>
</evidence>
<accession>A0AAD2FQ47</accession>
<dbReference type="AlphaFoldDB" id="A0AAD2FQ47"/>
<dbReference type="Pfam" id="PF07692">
    <property type="entry name" value="Fea1"/>
    <property type="match status" value="1"/>
</dbReference>